<name>A0A6G7Y6N9_9ACTN</name>
<keyword evidence="1" id="KW-1133">Transmembrane helix</keyword>
<keyword evidence="3" id="KW-1185">Reference proteome</keyword>
<proteinExistence type="predicted"/>
<evidence type="ECO:0000313" key="3">
    <source>
        <dbReference type="Proteomes" id="UP000501058"/>
    </source>
</evidence>
<dbReference type="KEGG" id="prv:G7070_08985"/>
<keyword evidence="1" id="KW-0812">Transmembrane</keyword>
<dbReference type="RefSeq" id="WP_166233453.1">
    <property type="nucleotide sequence ID" value="NZ_CP049865.1"/>
</dbReference>
<feature type="transmembrane region" description="Helical" evidence="1">
    <location>
        <begin position="64"/>
        <end position="84"/>
    </location>
</feature>
<protein>
    <submittedName>
        <fullName evidence="2">Uncharacterized protein</fullName>
    </submittedName>
</protein>
<feature type="transmembrane region" description="Helical" evidence="1">
    <location>
        <begin position="105"/>
        <end position="125"/>
    </location>
</feature>
<feature type="transmembrane region" description="Helical" evidence="1">
    <location>
        <begin position="131"/>
        <end position="153"/>
    </location>
</feature>
<reference evidence="2 3" key="1">
    <citation type="submission" date="2020-03" db="EMBL/GenBank/DDBJ databases">
        <title>Propioniciclava sp. nov., isolated from Hydrophilus acuminatus.</title>
        <authorList>
            <person name="Hyun D.-W."/>
            <person name="Bae J.-W."/>
        </authorList>
    </citation>
    <scope>NUCLEOTIDE SEQUENCE [LARGE SCALE GENOMIC DNA]</scope>
    <source>
        <strain evidence="2 3">HDW11</strain>
    </source>
</reference>
<feature type="transmembrane region" description="Helical" evidence="1">
    <location>
        <begin position="207"/>
        <end position="227"/>
    </location>
</feature>
<keyword evidence="1" id="KW-0472">Membrane</keyword>
<organism evidence="2 3">
    <name type="scientific">Propioniciclava coleopterorum</name>
    <dbReference type="NCBI Taxonomy" id="2714937"/>
    <lineage>
        <taxon>Bacteria</taxon>
        <taxon>Bacillati</taxon>
        <taxon>Actinomycetota</taxon>
        <taxon>Actinomycetes</taxon>
        <taxon>Propionibacteriales</taxon>
        <taxon>Propionibacteriaceae</taxon>
        <taxon>Propioniciclava</taxon>
    </lineage>
</organism>
<dbReference type="Proteomes" id="UP000501058">
    <property type="component" value="Chromosome"/>
</dbReference>
<dbReference type="EMBL" id="CP049865">
    <property type="protein sequence ID" value="QIK72379.1"/>
    <property type="molecule type" value="Genomic_DNA"/>
</dbReference>
<evidence type="ECO:0000313" key="2">
    <source>
        <dbReference type="EMBL" id="QIK72379.1"/>
    </source>
</evidence>
<gene>
    <name evidence="2" type="ORF">G7070_08985</name>
</gene>
<accession>A0A6G7Y6N9</accession>
<evidence type="ECO:0000256" key="1">
    <source>
        <dbReference type="SAM" id="Phobius"/>
    </source>
</evidence>
<feature type="transmembrane region" description="Helical" evidence="1">
    <location>
        <begin position="160"/>
        <end position="180"/>
    </location>
</feature>
<dbReference type="AlphaFoldDB" id="A0A6G7Y6N9"/>
<feature type="transmembrane region" description="Helical" evidence="1">
    <location>
        <begin position="16"/>
        <end position="36"/>
    </location>
</feature>
<sequence length="234" mass="23663">MTTPAPSAPGRRIARIAGWLAMVVALNVGWVAGSIAPNQAAFRAFGVCARGACPEASDPGRWGAAWIVWGAGAALLALGAYVSLASTDVRDVGLRTGAVGGVQRALLGAAAVTGVLAVGMLAAGAGESVSFQWSAFLLTATAPLTALIFSLVVGRWSAPLRAAVGVVLGFFGPLLLTLVWESSITRTRTPGGELGGLYSWLLFRSPGAALGVAVALLAVVVFLASALPSRAARR</sequence>